<dbReference type="AlphaFoldDB" id="A0A0R3MB24"/>
<evidence type="ECO:0000313" key="3">
    <source>
        <dbReference type="Proteomes" id="UP000052023"/>
    </source>
</evidence>
<feature type="compositionally biased region" description="Polar residues" evidence="1">
    <location>
        <begin position="152"/>
        <end position="161"/>
    </location>
</feature>
<reference evidence="2 3" key="1">
    <citation type="submission" date="2014-03" db="EMBL/GenBank/DDBJ databases">
        <title>Bradyrhizobium valentinum sp. nov., isolated from effective nodules of Lupinus mariae-josephae, a lupine endemic of basic-lime soils in Eastern Spain.</title>
        <authorList>
            <person name="Duran D."/>
            <person name="Rey L."/>
            <person name="Navarro A."/>
            <person name="Busquets A."/>
            <person name="Imperial J."/>
            <person name="Ruiz-Argueso T."/>
        </authorList>
    </citation>
    <scope>NUCLEOTIDE SEQUENCE [LARGE SCALE GENOMIC DNA]</scope>
    <source>
        <strain evidence="2 3">Ro19</strain>
    </source>
</reference>
<protein>
    <submittedName>
        <fullName evidence="2">Uncharacterized protein</fullName>
    </submittedName>
</protein>
<feature type="region of interest" description="Disordered" evidence="1">
    <location>
        <begin position="145"/>
        <end position="166"/>
    </location>
</feature>
<sequence>MDRPGRTFYVDRDGVRYELADLHGRLKPIVGEVSSVAARTSGYVSAGLMAKILHLGGMLSISGSTTYATAVALFQRQEVRTEEADVRAALRTLDPSLIDSENTYFVIRNVQLARQMRLTVDRGIAGAFGGEVPFRAMFQVSGAAKPPGAGPSNMQTQSAADPSSAPVITAEDNKNFTIDQTFDKPLTVCFLAQKFTLKNVVGGAGGSIRDAQLIEEYWNPTAAQ</sequence>
<gene>
    <name evidence="2" type="ORF">CQ13_37310</name>
</gene>
<evidence type="ECO:0000256" key="1">
    <source>
        <dbReference type="SAM" id="MobiDB-lite"/>
    </source>
</evidence>
<dbReference type="EMBL" id="LLYA01000226">
    <property type="protein sequence ID" value="KRR15279.1"/>
    <property type="molecule type" value="Genomic_DNA"/>
</dbReference>
<accession>A0A0R3MB24</accession>
<dbReference type="Proteomes" id="UP000052023">
    <property type="component" value="Unassembled WGS sequence"/>
</dbReference>
<name>A0A0R3MB24_9BRAD</name>
<comment type="caution">
    <text evidence="2">The sequence shown here is derived from an EMBL/GenBank/DDBJ whole genome shotgun (WGS) entry which is preliminary data.</text>
</comment>
<keyword evidence="3" id="KW-1185">Reference proteome</keyword>
<organism evidence="2 3">
    <name type="scientific">Bradyrhizobium retamae</name>
    <dbReference type="NCBI Taxonomy" id="1300035"/>
    <lineage>
        <taxon>Bacteria</taxon>
        <taxon>Pseudomonadati</taxon>
        <taxon>Pseudomonadota</taxon>
        <taxon>Alphaproteobacteria</taxon>
        <taxon>Hyphomicrobiales</taxon>
        <taxon>Nitrobacteraceae</taxon>
        <taxon>Bradyrhizobium</taxon>
    </lineage>
</organism>
<proteinExistence type="predicted"/>
<evidence type="ECO:0000313" key="2">
    <source>
        <dbReference type="EMBL" id="KRR15279.1"/>
    </source>
</evidence>